<dbReference type="InterPro" id="IPR008144">
    <property type="entry name" value="Guanylate_kin-like_dom"/>
</dbReference>
<dbReference type="NCBIfam" id="TIGR03263">
    <property type="entry name" value="guanyl_kin"/>
    <property type="match status" value="1"/>
</dbReference>
<feature type="binding site" evidence="13">
    <location>
        <begin position="11"/>
        <end position="18"/>
    </location>
    <ligand>
        <name>ATP</name>
        <dbReference type="ChEBI" id="CHEBI:30616"/>
    </ligand>
</feature>
<evidence type="ECO:0000256" key="7">
    <source>
        <dbReference type="ARBA" id="ARBA00022679"/>
    </source>
</evidence>
<evidence type="ECO:0000256" key="13">
    <source>
        <dbReference type="HAMAP-Rule" id="MF_00328"/>
    </source>
</evidence>
<dbReference type="Pfam" id="PF00625">
    <property type="entry name" value="Guanylate_kin"/>
    <property type="match status" value="1"/>
</dbReference>
<comment type="subcellular location">
    <subcellularLocation>
        <location evidence="2 13">Cytoplasm</location>
    </subcellularLocation>
</comment>
<reference evidence="15" key="2">
    <citation type="submission" date="2021-04" db="EMBL/GenBank/DDBJ databases">
        <authorList>
            <person name="Gilroy R."/>
        </authorList>
    </citation>
    <scope>NUCLEOTIDE SEQUENCE</scope>
    <source>
        <strain evidence="15">B5-657</strain>
    </source>
</reference>
<name>A0A9E2KDU3_9FIRM</name>
<dbReference type="GO" id="GO:0004385">
    <property type="term" value="F:GMP kinase activity"/>
    <property type="evidence" value="ECO:0007669"/>
    <property type="project" value="UniProtKB-UniRule"/>
</dbReference>
<evidence type="ECO:0000256" key="12">
    <source>
        <dbReference type="ARBA" id="ARBA00048594"/>
    </source>
</evidence>
<dbReference type="Proteomes" id="UP000824229">
    <property type="component" value="Unassembled WGS sequence"/>
</dbReference>
<accession>A0A9E2KDU3</accession>
<dbReference type="SMART" id="SM00072">
    <property type="entry name" value="GuKc"/>
    <property type="match status" value="1"/>
</dbReference>
<dbReference type="EMBL" id="JAHLFQ010000210">
    <property type="protein sequence ID" value="MBU3804892.1"/>
    <property type="molecule type" value="Genomic_DNA"/>
</dbReference>
<keyword evidence="10 13" id="KW-0067">ATP-binding</keyword>
<evidence type="ECO:0000256" key="11">
    <source>
        <dbReference type="ARBA" id="ARBA00030128"/>
    </source>
</evidence>
<evidence type="ECO:0000256" key="2">
    <source>
        <dbReference type="ARBA" id="ARBA00004496"/>
    </source>
</evidence>
<protein>
    <recommendedName>
        <fullName evidence="5 13">Guanylate kinase</fullName>
        <ecNumber evidence="4 13">2.7.4.8</ecNumber>
    </recommendedName>
    <alternativeName>
        <fullName evidence="11 13">GMP kinase</fullName>
    </alternativeName>
</protein>
<reference evidence="15" key="1">
    <citation type="journal article" date="2021" name="PeerJ">
        <title>Extensive microbial diversity within the chicken gut microbiome revealed by metagenomics and culture.</title>
        <authorList>
            <person name="Gilroy R."/>
            <person name="Ravi A."/>
            <person name="Getino M."/>
            <person name="Pursley I."/>
            <person name="Horton D.L."/>
            <person name="Alikhan N.F."/>
            <person name="Baker D."/>
            <person name="Gharbi K."/>
            <person name="Hall N."/>
            <person name="Watson M."/>
            <person name="Adriaenssens E.M."/>
            <person name="Foster-Nyarko E."/>
            <person name="Jarju S."/>
            <person name="Secka A."/>
            <person name="Antonio M."/>
            <person name="Oren A."/>
            <person name="Chaudhuri R.R."/>
            <person name="La Ragione R."/>
            <person name="Hildebrand F."/>
            <person name="Pallen M.J."/>
        </authorList>
    </citation>
    <scope>NUCLEOTIDE SEQUENCE</scope>
    <source>
        <strain evidence="15">B5-657</strain>
    </source>
</reference>
<proteinExistence type="inferred from homology"/>
<evidence type="ECO:0000313" key="16">
    <source>
        <dbReference type="Proteomes" id="UP000824229"/>
    </source>
</evidence>
<dbReference type="PANTHER" id="PTHR23117">
    <property type="entry name" value="GUANYLATE KINASE-RELATED"/>
    <property type="match status" value="1"/>
</dbReference>
<evidence type="ECO:0000256" key="10">
    <source>
        <dbReference type="ARBA" id="ARBA00022840"/>
    </source>
</evidence>
<keyword evidence="9 13" id="KW-0418">Kinase</keyword>
<evidence type="ECO:0000256" key="6">
    <source>
        <dbReference type="ARBA" id="ARBA00022490"/>
    </source>
</evidence>
<dbReference type="GO" id="GO:0005829">
    <property type="term" value="C:cytosol"/>
    <property type="evidence" value="ECO:0007669"/>
    <property type="project" value="TreeGrafter"/>
</dbReference>
<dbReference type="HAMAP" id="MF_00328">
    <property type="entry name" value="Guanylate_kinase"/>
    <property type="match status" value="1"/>
</dbReference>
<dbReference type="InterPro" id="IPR027417">
    <property type="entry name" value="P-loop_NTPase"/>
</dbReference>
<dbReference type="FunFam" id="3.30.63.10:FF:000002">
    <property type="entry name" value="Guanylate kinase 1"/>
    <property type="match status" value="1"/>
</dbReference>
<evidence type="ECO:0000256" key="9">
    <source>
        <dbReference type="ARBA" id="ARBA00022777"/>
    </source>
</evidence>
<organism evidence="15 16">
    <name type="scientific">Candidatus Cellulosilyticum pullistercoris</name>
    <dbReference type="NCBI Taxonomy" id="2838521"/>
    <lineage>
        <taxon>Bacteria</taxon>
        <taxon>Bacillati</taxon>
        <taxon>Bacillota</taxon>
        <taxon>Clostridia</taxon>
        <taxon>Lachnospirales</taxon>
        <taxon>Cellulosilyticaceae</taxon>
        <taxon>Cellulosilyticum</taxon>
    </lineage>
</organism>
<keyword evidence="6 13" id="KW-0963">Cytoplasm</keyword>
<dbReference type="GO" id="GO:0005524">
    <property type="term" value="F:ATP binding"/>
    <property type="evidence" value="ECO:0007669"/>
    <property type="project" value="UniProtKB-UniRule"/>
</dbReference>
<comment type="similarity">
    <text evidence="3 13">Belongs to the guanylate kinase family.</text>
</comment>
<dbReference type="PROSITE" id="PS50052">
    <property type="entry name" value="GUANYLATE_KINASE_2"/>
    <property type="match status" value="1"/>
</dbReference>
<dbReference type="SUPFAM" id="SSF52540">
    <property type="entry name" value="P-loop containing nucleoside triphosphate hydrolases"/>
    <property type="match status" value="1"/>
</dbReference>
<dbReference type="InterPro" id="IPR020590">
    <property type="entry name" value="Guanylate_kinase_CS"/>
</dbReference>
<evidence type="ECO:0000256" key="5">
    <source>
        <dbReference type="ARBA" id="ARBA00016296"/>
    </source>
</evidence>
<dbReference type="CDD" id="cd00071">
    <property type="entry name" value="GMPK"/>
    <property type="match status" value="1"/>
</dbReference>
<feature type="domain" description="Guanylate kinase-like" evidence="14">
    <location>
        <begin position="4"/>
        <end position="181"/>
    </location>
</feature>
<dbReference type="Gene3D" id="3.30.63.10">
    <property type="entry name" value="Guanylate Kinase phosphate binding domain"/>
    <property type="match status" value="1"/>
</dbReference>
<keyword evidence="8 13" id="KW-0547">Nucleotide-binding</keyword>
<keyword evidence="7 13" id="KW-0808">Transferase</keyword>
<dbReference type="FunFam" id="3.40.50.300:FF:000855">
    <property type="entry name" value="Guanylate kinase"/>
    <property type="match status" value="1"/>
</dbReference>
<evidence type="ECO:0000256" key="1">
    <source>
        <dbReference type="ARBA" id="ARBA00003531"/>
    </source>
</evidence>
<dbReference type="AlphaFoldDB" id="A0A9E2KDU3"/>
<dbReference type="InterPro" id="IPR008145">
    <property type="entry name" value="GK/Ca_channel_bsu"/>
</dbReference>
<dbReference type="PROSITE" id="PS00856">
    <property type="entry name" value="GUANYLATE_KINASE_1"/>
    <property type="match status" value="1"/>
</dbReference>
<dbReference type="EC" id="2.7.4.8" evidence="4 13"/>
<dbReference type="InterPro" id="IPR017665">
    <property type="entry name" value="Guanylate_kinase"/>
</dbReference>
<evidence type="ECO:0000256" key="3">
    <source>
        <dbReference type="ARBA" id="ARBA00005790"/>
    </source>
</evidence>
<evidence type="ECO:0000256" key="8">
    <source>
        <dbReference type="ARBA" id="ARBA00022741"/>
    </source>
</evidence>
<comment type="function">
    <text evidence="1 13">Essential for recycling GMP and indirectly, cGMP.</text>
</comment>
<comment type="caution">
    <text evidence="15">The sequence shown here is derived from an EMBL/GenBank/DDBJ whole genome shotgun (WGS) entry which is preliminary data.</text>
</comment>
<comment type="catalytic activity">
    <reaction evidence="12 13">
        <text>GMP + ATP = GDP + ADP</text>
        <dbReference type="Rhea" id="RHEA:20780"/>
        <dbReference type="ChEBI" id="CHEBI:30616"/>
        <dbReference type="ChEBI" id="CHEBI:58115"/>
        <dbReference type="ChEBI" id="CHEBI:58189"/>
        <dbReference type="ChEBI" id="CHEBI:456216"/>
        <dbReference type="EC" id="2.7.4.8"/>
    </reaction>
</comment>
<sequence>MNTGLKIVLSGPSGSGKGTIVRELIKDEQFLLSISATTRAPRQGEEEGVHYFFKTREEFEGMIEKSELLEYAQFCGNYYGTPKDFIEDSVKNGKDVILEIEVEGAMQIKKIYPEAIFIFVVPPSLTELENRLVGRATEKPDVIEARLARAKEELALYHHYDYVVVNDRLVEALDEIKCIVRSEKLKSSHYKEKIENVIYN</sequence>
<dbReference type="PANTHER" id="PTHR23117:SF13">
    <property type="entry name" value="GUANYLATE KINASE"/>
    <property type="match status" value="1"/>
</dbReference>
<evidence type="ECO:0000259" key="14">
    <source>
        <dbReference type="PROSITE" id="PS50052"/>
    </source>
</evidence>
<gene>
    <name evidence="13 15" type="primary">gmk</name>
    <name evidence="15" type="ORF">H9872_09085</name>
</gene>
<dbReference type="Gene3D" id="3.40.50.300">
    <property type="entry name" value="P-loop containing nucleotide triphosphate hydrolases"/>
    <property type="match status" value="1"/>
</dbReference>
<evidence type="ECO:0000256" key="4">
    <source>
        <dbReference type="ARBA" id="ARBA00012961"/>
    </source>
</evidence>
<evidence type="ECO:0000313" key="15">
    <source>
        <dbReference type="EMBL" id="MBU3804892.1"/>
    </source>
</evidence>